<evidence type="ECO:0000256" key="2">
    <source>
        <dbReference type="SAM" id="MobiDB-lite"/>
    </source>
</evidence>
<reference evidence="4" key="1">
    <citation type="submission" date="2010-08" db="EMBL/GenBank/DDBJ databases">
        <authorList>
            <consortium name="Caenorhabditis japonica Sequencing Consortium"/>
            <person name="Wilson R.K."/>
        </authorList>
    </citation>
    <scope>NUCLEOTIDE SEQUENCE [LARGE SCALE GENOMIC DNA]</scope>
    <source>
        <strain evidence="4">DF5081</strain>
    </source>
</reference>
<feature type="compositionally biased region" description="Polar residues" evidence="2">
    <location>
        <begin position="692"/>
        <end position="735"/>
    </location>
</feature>
<dbReference type="InterPro" id="IPR000408">
    <property type="entry name" value="Reg_chr_condens"/>
</dbReference>
<evidence type="ECO:0000313" key="4">
    <source>
        <dbReference type="Proteomes" id="UP000005237"/>
    </source>
</evidence>
<sequence>MAKYIKKSSVFKRKLIYGKLQKTSFLSRIYLSFQFHSFKETAFPRRLIFKGRSILDGDLQMNAHRRHHVIAVGTNRFFNLGVISDGSPVEEPHLVNVPQVIKIEMSNSHTVFLTANNRIFGCGKAAAFLPDRIEESEGGYVALPLEIHIANAGKHAKINDIRVSEGGSQFQIEDDWYFVGKNPHSSAKTRKISSNCLVSSEPFDNPDVNFQVGNIPIDGSHVKIFLTLDNNCLYWDRSPQFPAKKEVALIVNGSPICAEFTQFQVLNDGTIYAANNCLLKGRLEFWKNLDDGFIVKNGTVMEHFDTKYTLIALMEEVSGSIGTEFFSVSPDGHNLIMKMGYRDEFARRNRYYERHIYQSRCSHLIFKNREEQGDFLDIPKDLTLVFNTFTSNEEDSTNRVIFETMFPELQYRIKNDSVHVNTFGSIGPEYLDLRQYACENNLCTLPTRSEDSSQEFVPEGTDPSMIWSLLTSDGQRVACHKYFLLLHSRQIGAMQSFNSTVYGGYQFEESDLDPIEVKTNATEATVRNALRGMFNTKSLFEIKTIELIECINFYDYHLMTELFDDAFHILMETVTDFSLPFLYELFWSYEEKVIEGFVERPHLLFNSISSIYPPKELLFQLANKMEKCEFNSTERAGSLINYDCEDIVNYFMNVDEDSDEKVWSMILEEYDFNVQSMRETIGKKEKVKIQRSRNNSNTLECHQQSSPITIRNRNKSDSFSKSVESPIQSPSGSFSMCSMTKALPIKSGKQRNDSVSSSIDNFPELSPSTCSFSTYSKAKSPGGRFAPKGARFVNADQMLKRSAPANPWKKMSSFVSPTTSKFQENEEEEEESTNKSVRFEEILQKEEKLQRNIRTGFKKVQLLAHVETEQLAGAQLLEVLQNEYRNEALVRVELVLTDDLDVDDEQIVWGNMPGLIRR</sequence>
<evidence type="ECO:0000313" key="3">
    <source>
        <dbReference type="EnsemblMetazoa" id="CJA00404.1"/>
    </source>
</evidence>
<keyword evidence="4" id="KW-1185">Reference proteome</keyword>
<feature type="region of interest" description="Disordered" evidence="2">
    <location>
        <begin position="685"/>
        <end position="735"/>
    </location>
</feature>
<organism evidence="3 4">
    <name type="scientific">Caenorhabditis japonica</name>
    <dbReference type="NCBI Taxonomy" id="281687"/>
    <lineage>
        <taxon>Eukaryota</taxon>
        <taxon>Metazoa</taxon>
        <taxon>Ecdysozoa</taxon>
        <taxon>Nematoda</taxon>
        <taxon>Chromadorea</taxon>
        <taxon>Rhabditida</taxon>
        <taxon>Rhabditina</taxon>
        <taxon>Rhabditomorpha</taxon>
        <taxon>Rhabditoidea</taxon>
        <taxon>Rhabditidae</taxon>
        <taxon>Peloderinae</taxon>
        <taxon>Caenorhabditis</taxon>
    </lineage>
</organism>
<name>A0A8R1DFD6_CAEJA</name>
<feature type="region of interest" description="Disordered" evidence="2">
    <location>
        <begin position="807"/>
        <end position="835"/>
    </location>
</feature>
<dbReference type="Proteomes" id="UP000005237">
    <property type="component" value="Unassembled WGS sequence"/>
</dbReference>
<evidence type="ECO:0000256" key="1">
    <source>
        <dbReference type="PROSITE-ProRule" id="PRU00235"/>
    </source>
</evidence>
<dbReference type="PROSITE" id="PS50012">
    <property type="entry name" value="RCC1_3"/>
    <property type="match status" value="1"/>
</dbReference>
<accession>A0A8R1DFD6</accession>
<proteinExistence type="predicted"/>
<dbReference type="InterPro" id="IPR009091">
    <property type="entry name" value="RCC1/BLIP-II"/>
</dbReference>
<dbReference type="AlphaFoldDB" id="A0A8R1DFD6"/>
<dbReference type="EnsemblMetazoa" id="CJA00404.1">
    <property type="protein sequence ID" value="CJA00404.1"/>
    <property type="gene ID" value="WBGene00119608"/>
</dbReference>
<dbReference type="SUPFAM" id="SSF50985">
    <property type="entry name" value="RCC1/BLIP-II"/>
    <property type="match status" value="1"/>
</dbReference>
<reference evidence="3" key="2">
    <citation type="submission" date="2022-06" db="UniProtKB">
        <authorList>
            <consortium name="EnsemblMetazoa"/>
        </authorList>
    </citation>
    <scope>IDENTIFICATION</scope>
    <source>
        <strain evidence="3">DF5081</strain>
    </source>
</reference>
<protein>
    <submittedName>
        <fullName evidence="3">Uncharacterized protein</fullName>
    </submittedName>
</protein>
<dbReference type="Gene3D" id="2.130.10.30">
    <property type="entry name" value="Regulator of chromosome condensation 1/beta-lactamase-inhibitor protein II"/>
    <property type="match status" value="1"/>
</dbReference>
<feature type="repeat" description="RCC1" evidence="1">
    <location>
        <begin position="67"/>
        <end position="116"/>
    </location>
</feature>
<feature type="compositionally biased region" description="Polar residues" evidence="2">
    <location>
        <begin position="813"/>
        <end position="822"/>
    </location>
</feature>